<dbReference type="InterPro" id="IPR002582">
    <property type="entry name" value="ACPS"/>
</dbReference>
<evidence type="ECO:0000256" key="7">
    <source>
        <dbReference type="ARBA" id="ARBA00023160"/>
    </source>
</evidence>
<keyword evidence="11" id="KW-1185">Reference proteome</keyword>
<dbReference type="EC" id="2.7.8.7" evidence="8"/>
<dbReference type="Proteomes" id="UP000063781">
    <property type="component" value="Chromosome"/>
</dbReference>
<evidence type="ECO:0000256" key="8">
    <source>
        <dbReference type="HAMAP-Rule" id="MF_00101"/>
    </source>
</evidence>
<dbReference type="InterPro" id="IPR004568">
    <property type="entry name" value="Ppantetheine-prot_Trfase_dom"/>
</dbReference>
<dbReference type="HAMAP" id="MF_00101">
    <property type="entry name" value="AcpS"/>
    <property type="match status" value="1"/>
</dbReference>
<keyword evidence="5 8" id="KW-0460">Magnesium</keyword>
<protein>
    <recommendedName>
        <fullName evidence="8">Holo-[acyl-carrier-protein] synthase</fullName>
        <shortName evidence="8">Holo-ACP synthase</shortName>
        <ecNumber evidence="8">2.7.8.7</ecNumber>
    </recommendedName>
    <alternativeName>
        <fullName evidence="8">4'-phosphopantetheinyl transferase AcpS</fullName>
    </alternativeName>
</protein>
<feature type="binding site" evidence="8">
    <location>
        <position position="65"/>
    </location>
    <ligand>
        <name>Mg(2+)</name>
        <dbReference type="ChEBI" id="CHEBI:18420"/>
    </ligand>
</feature>
<dbReference type="GO" id="GO:0000287">
    <property type="term" value="F:magnesium ion binding"/>
    <property type="evidence" value="ECO:0007669"/>
    <property type="project" value="UniProtKB-UniRule"/>
</dbReference>
<evidence type="ECO:0000256" key="5">
    <source>
        <dbReference type="ARBA" id="ARBA00022842"/>
    </source>
</evidence>
<evidence type="ECO:0000313" key="10">
    <source>
        <dbReference type="EMBL" id="AMC94385.1"/>
    </source>
</evidence>
<dbReference type="GO" id="GO:0005737">
    <property type="term" value="C:cytoplasm"/>
    <property type="evidence" value="ECO:0007669"/>
    <property type="project" value="UniProtKB-SubCell"/>
</dbReference>
<dbReference type="SUPFAM" id="SSF56214">
    <property type="entry name" value="4'-phosphopantetheinyl transferase"/>
    <property type="match status" value="1"/>
</dbReference>
<dbReference type="NCBIfam" id="TIGR00516">
    <property type="entry name" value="acpS"/>
    <property type="match status" value="1"/>
</dbReference>
<name>A0A0X8H1N4_9FIRM</name>
<comment type="cofactor">
    <cofactor evidence="8">
        <name>Mg(2+)</name>
        <dbReference type="ChEBI" id="CHEBI:18420"/>
    </cofactor>
</comment>
<comment type="function">
    <text evidence="8">Transfers the 4'-phosphopantetheine moiety from coenzyme A to a Ser of acyl-carrier-protein.</text>
</comment>
<keyword evidence="4 8" id="KW-0276">Fatty acid metabolism</keyword>
<sequence length="119" mass="13685">MEHLNLQFQIKPGTDIVYMPRFIDKVDDARWITKILTPKEQTLFYRLQSPKRRLEFICGRFAAKEAYSKAKGVGIGEIDFLDVEILADDLGKPVSECMNVSISHDQDYALAMVIVYENI</sequence>
<keyword evidence="6 8" id="KW-0443">Lipid metabolism</keyword>
<dbReference type="InterPro" id="IPR008278">
    <property type="entry name" value="4-PPantetheinyl_Trfase_dom"/>
</dbReference>
<dbReference type="InterPro" id="IPR037143">
    <property type="entry name" value="4-PPantetheinyl_Trfase_dom_sf"/>
</dbReference>
<dbReference type="KEGG" id="erl:AOC36_10495"/>
<evidence type="ECO:0000256" key="3">
    <source>
        <dbReference type="ARBA" id="ARBA00022723"/>
    </source>
</evidence>
<comment type="similarity">
    <text evidence="8">Belongs to the P-Pant transferase superfamily. AcpS family.</text>
</comment>
<evidence type="ECO:0000256" key="1">
    <source>
        <dbReference type="ARBA" id="ARBA00022516"/>
    </source>
</evidence>
<comment type="subcellular location">
    <subcellularLocation>
        <location evidence="8">Cytoplasm</location>
    </subcellularLocation>
</comment>
<dbReference type="Pfam" id="PF01648">
    <property type="entry name" value="ACPS"/>
    <property type="match status" value="1"/>
</dbReference>
<feature type="binding site" evidence="8">
    <location>
        <position position="15"/>
    </location>
    <ligand>
        <name>Mg(2+)</name>
        <dbReference type="ChEBI" id="CHEBI:18420"/>
    </ligand>
</feature>
<feature type="domain" description="4'-phosphopantetheinyl transferase" evidence="9">
    <location>
        <begin position="13"/>
        <end position="111"/>
    </location>
</feature>
<keyword evidence="2 8" id="KW-0808">Transferase</keyword>
<evidence type="ECO:0000313" key="11">
    <source>
        <dbReference type="Proteomes" id="UP000063781"/>
    </source>
</evidence>
<dbReference type="EMBL" id="CP013213">
    <property type="protein sequence ID" value="AMC94385.1"/>
    <property type="molecule type" value="Genomic_DNA"/>
</dbReference>
<dbReference type="NCBIfam" id="TIGR00556">
    <property type="entry name" value="pantethn_trn"/>
    <property type="match status" value="1"/>
</dbReference>
<dbReference type="AlphaFoldDB" id="A0A0X8H1N4"/>
<dbReference type="RefSeq" id="WP_067634061.1">
    <property type="nucleotide sequence ID" value="NZ_CP013213.1"/>
</dbReference>
<evidence type="ECO:0000256" key="2">
    <source>
        <dbReference type="ARBA" id="ARBA00022679"/>
    </source>
</evidence>
<evidence type="ECO:0000256" key="6">
    <source>
        <dbReference type="ARBA" id="ARBA00023098"/>
    </source>
</evidence>
<evidence type="ECO:0000256" key="4">
    <source>
        <dbReference type="ARBA" id="ARBA00022832"/>
    </source>
</evidence>
<keyword evidence="1 8" id="KW-0444">Lipid biosynthesis</keyword>
<accession>A0A0X8H1N4</accession>
<dbReference type="STRING" id="1514105.AOC36_10495"/>
<dbReference type="GO" id="GO:0006633">
    <property type="term" value="P:fatty acid biosynthetic process"/>
    <property type="evidence" value="ECO:0007669"/>
    <property type="project" value="UniProtKB-UniRule"/>
</dbReference>
<keyword evidence="3 8" id="KW-0479">Metal-binding</keyword>
<reference evidence="10 11" key="1">
    <citation type="submission" date="2015-10" db="EMBL/GenBank/DDBJ databases">
        <title>Erysipelothrix larvae sp. LV19 isolated from the larval gut of the rhinoceros beetle, Trypoxylus dichotomus.</title>
        <authorList>
            <person name="Lim S."/>
            <person name="Kim B.-C."/>
        </authorList>
    </citation>
    <scope>NUCLEOTIDE SEQUENCE [LARGE SCALE GENOMIC DNA]</scope>
    <source>
        <strain evidence="10 11">LV19</strain>
    </source>
</reference>
<comment type="catalytic activity">
    <reaction evidence="8">
        <text>apo-[ACP] + CoA = holo-[ACP] + adenosine 3',5'-bisphosphate + H(+)</text>
        <dbReference type="Rhea" id="RHEA:12068"/>
        <dbReference type="Rhea" id="RHEA-COMP:9685"/>
        <dbReference type="Rhea" id="RHEA-COMP:9690"/>
        <dbReference type="ChEBI" id="CHEBI:15378"/>
        <dbReference type="ChEBI" id="CHEBI:29999"/>
        <dbReference type="ChEBI" id="CHEBI:57287"/>
        <dbReference type="ChEBI" id="CHEBI:58343"/>
        <dbReference type="ChEBI" id="CHEBI:64479"/>
        <dbReference type="EC" id="2.7.8.7"/>
    </reaction>
</comment>
<dbReference type="OrthoDB" id="517356at2"/>
<dbReference type="GO" id="GO:0008897">
    <property type="term" value="F:holo-[acyl-carrier-protein] synthase activity"/>
    <property type="evidence" value="ECO:0007669"/>
    <property type="project" value="UniProtKB-UniRule"/>
</dbReference>
<dbReference type="Gene3D" id="3.90.470.20">
    <property type="entry name" value="4'-phosphopantetheinyl transferase domain"/>
    <property type="match status" value="1"/>
</dbReference>
<keyword evidence="8" id="KW-0963">Cytoplasm</keyword>
<keyword evidence="7 8" id="KW-0275">Fatty acid biosynthesis</keyword>
<proteinExistence type="inferred from homology"/>
<organism evidence="10 11">
    <name type="scientific">Erysipelothrix larvae</name>
    <dbReference type="NCBI Taxonomy" id="1514105"/>
    <lineage>
        <taxon>Bacteria</taxon>
        <taxon>Bacillati</taxon>
        <taxon>Bacillota</taxon>
        <taxon>Erysipelotrichia</taxon>
        <taxon>Erysipelotrichales</taxon>
        <taxon>Erysipelotrichaceae</taxon>
        <taxon>Erysipelothrix</taxon>
    </lineage>
</organism>
<gene>
    <name evidence="8" type="primary">acpS</name>
    <name evidence="10" type="ORF">AOC36_10495</name>
</gene>
<evidence type="ECO:0000259" key="9">
    <source>
        <dbReference type="Pfam" id="PF01648"/>
    </source>
</evidence>